<accession>A0AAV4P6U8</accession>
<proteinExistence type="predicted"/>
<evidence type="ECO:0000313" key="2">
    <source>
        <dbReference type="Proteomes" id="UP001054945"/>
    </source>
</evidence>
<gene>
    <name evidence="1" type="ORF">CEXT_533851</name>
</gene>
<organism evidence="1 2">
    <name type="scientific">Caerostris extrusa</name>
    <name type="common">Bark spider</name>
    <name type="synonym">Caerostris bankana</name>
    <dbReference type="NCBI Taxonomy" id="172846"/>
    <lineage>
        <taxon>Eukaryota</taxon>
        <taxon>Metazoa</taxon>
        <taxon>Ecdysozoa</taxon>
        <taxon>Arthropoda</taxon>
        <taxon>Chelicerata</taxon>
        <taxon>Arachnida</taxon>
        <taxon>Araneae</taxon>
        <taxon>Araneomorphae</taxon>
        <taxon>Entelegynae</taxon>
        <taxon>Araneoidea</taxon>
        <taxon>Araneidae</taxon>
        <taxon>Caerostris</taxon>
    </lineage>
</organism>
<protein>
    <submittedName>
        <fullName evidence="1">Uncharacterized protein</fullName>
    </submittedName>
</protein>
<name>A0AAV4P6U8_CAEEX</name>
<reference evidence="1 2" key="1">
    <citation type="submission" date="2021-06" db="EMBL/GenBank/DDBJ databases">
        <title>Caerostris extrusa draft genome.</title>
        <authorList>
            <person name="Kono N."/>
            <person name="Arakawa K."/>
        </authorList>
    </citation>
    <scope>NUCLEOTIDE SEQUENCE [LARGE SCALE GENOMIC DNA]</scope>
</reference>
<dbReference type="EMBL" id="BPLR01004072">
    <property type="protein sequence ID" value="GIX91911.1"/>
    <property type="molecule type" value="Genomic_DNA"/>
</dbReference>
<sequence>MFHSTNLKESRDFGQLSVTFVLSDVTFGQSNVTFSRNGFFENAFDVLFNQPERVEKIVVEDMTVSDLHSQVAELFKMQFPLLRKAFDSIPPELDEIEASKFIPDFMFKNIPQPPPDSGPKPEYKGIMFH</sequence>
<evidence type="ECO:0000313" key="1">
    <source>
        <dbReference type="EMBL" id="GIX91911.1"/>
    </source>
</evidence>
<dbReference type="AlphaFoldDB" id="A0AAV4P6U8"/>
<dbReference type="Proteomes" id="UP001054945">
    <property type="component" value="Unassembled WGS sequence"/>
</dbReference>
<keyword evidence="2" id="KW-1185">Reference proteome</keyword>
<comment type="caution">
    <text evidence="1">The sequence shown here is derived from an EMBL/GenBank/DDBJ whole genome shotgun (WGS) entry which is preliminary data.</text>
</comment>